<dbReference type="Pfam" id="PF00842">
    <property type="entry name" value="Ala_racemase_C"/>
    <property type="match status" value="1"/>
</dbReference>
<dbReference type="GO" id="GO:0005829">
    <property type="term" value="C:cytosol"/>
    <property type="evidence" value="ECO:0007669"/>
    <property type="project" value="TreeGrafter"/>
</dbReference>
<sequence length="348" mass="36358">MNEVPPPPSLRLTVDTAALAANWRALDALSGAARAGAAVKADCYGLGVDTCVPALRDAGCETFFVAHWSEVAAVVRHVQPAQVAVLHGPLTEADCAYARSLGAVPVINSLEQAVRWTASGGGRCHVMVDTGINRLGIAPSEAGDPVIAALDIDILMSHLACADENSAMNAGQLAAFREVADRIPHRRASLANSAGIALGTDYAFDLTRPGLALYGGVPRDELAGAILPVARVEATLLQCRSIAAGESVGYNSTFAAPRPMRVGTVSIGYADGFLRLRGPGNALIHGARRLPILGKVSMDMVVVDLAEAPDLGAGAWLTVPWDINDCAQQNALSPYELLTLIGRRLHAH</sequence>
<evidence type="ECO:0000256" key="6">
    <source>
        <dbReference type="PIRSR" id="PIRSR600821-50"/>
    </source>
</evidence>
<dbReference type="InterPro" id="IPR001608">
    <property type="entry name" value="Ala_racemase_N"/>
</dbReference>
<dbReference type="NCBIfam" id="TIGR00492">
    <property type="entry name" value="alr"/>
    <property type="match status" value="1"/>
</dbReference>
<gene>
    <name evidence="9" type="ORF">I603_0732</name>
</gene>
<dbReference type="InterPro" id="IPR011079">
    <property type="entry name" value="Ala_racemase_C"/>
</dbReference>
<protein>
    <recommendedName>
        <fullName evidence="3">alanine racemase</fullName>
        <ecNumber evidence="3">5.1.1.1</ecNumber>
    </recommendedName>
</protein>
<dbReference type="PANTHER" id="PTHR30511">
    <property type="entry name" value="ALANINE RACEMASE"/>
    <property type="match status" value="1"/>
</dbReference>
<dbReference type="Gene3D" id="2.40.37.10">
    <property type="entry name" value="Lyase, Ornithine Decarboxylase, Chain A, domain 1"/>
    <property type="match status" value="1"/>
</dbReference>
<evidence type="ECO:0000256" key="5">
    <source>
        <dbReference type="ARBA" id="ARBA00023235"/>
    </source>
</evidence>
<dbReference type="PANTHER" id="PTHR30511:SF0">
    <property type="entry name" value="ALANINE RACEMASE, CATABOLIC-RELATED"/>
    <property type="match status" value="1"/>
</dbReference>
<name>A0A1A7BLJ5_9SPHN</name>
<dbReference type="EC" id="5.1.1.1" evidence="3"/>
<evidence type="ECO:0000256" key="2">
    <source>
        <dbReference type="ARBA" id="ARBA00001933"/>
    </source>
</evidence>
<dbReference type="EMBL" id="LZYB01000001">
    <property type="protein sequence ID" value="OBV12601.1"/>
    <property type="molecule type" value="Genomic_DNA"/>
</dbReference>
<dbReference type="SUPFAM" id="SSF51419">
    <property type="entry name" value="PLP-binding barrel"/>
    <property type="match status" value="1"/>
</dbReference>
<comment type="cofactor">
    <cofactor evidence="2 6">
        <name>pyridoxal 5'-phosphate</name>
        <dbReference type="ChEBI" id="CHEBI:597326"/>
    </cofactor>
</comment>
<dbReference type="Gene3D" id="3.20.20.10">
    <property type="entry name" value="Alanine racemase"/>
    <property type="match status" value="1"/>
</dbReference>
<evidence type="ECO:0000256" key="7">
    <source>
        <dbReference type="PIRSR" id="PIRSR600821-52"/>
    </source>
</evidence>
<dbReference type="SMART" id="SM01005">
    <property type="entry name" value="Ala_racemase_C"/>
    <property type="match status" value="1"/>
</dbReference>
<dbReference type="Proteomes" id="UP000092484">
    <property type="component" value="Unassembled WGS sequence"/>
</dbReference>
<proteinExistence type="predicted"/>
<keyword evidence="5" id="KW-0413">Isomerase</keyword>
<organism evidence="9 10">
    <name type="scientific">Erythrobacter dokdonensis DSW-74</name>
    <dbReference type="NCBI Taxonomy" id="1300349"/>
    <lineage>
        <taxon>Bacteria</taxon>
        <taxon>Pseudomonadati</taxon>
        <taxon>Pseudomonadota</taxon>
        <taxon>Alphaproteobacteria</taxon>
        <taxon>Sphingomonadales</taxon>
        <taxon>Erythrobacteraceae</taxon>
        <taxon>Erythrobacter/Porphyrobacter group</taxon>
        <taxon>Erythrobacter</taxon>
    </lineage>
</organism>
<evidence type="ECO:0000256" key="4">
    <source>
        <dbReference type="ARBA" id="ARBA00022898"/>
    </source>
</evidence>
<dbReference type="InterPro" id="IPR029066">
    <property type="entry name" value="PLP-binding_barrel"/>
</dbReference>
<feature type="domain" description="Alanine racemase C-terminal" evidence="8">
    <location>
        <begin position="229"/>
        <end position="347"/>
    </location>
</feature>
<feature type="binding site" evidence="7">
    <location>
        <position position="298"/>
    </location>
    <ligand>
        <name>substrate</name>
    </ligand>
</feature>
<dbReference type="PRINTS" id="PR00992">
    <property type="entry name" value="ALARACEMASE"/>
</dbReference>
<dbReference type="Pfam" id="PF01168">
    <property type="entry name" value="Ala_racemase_N"/>
    <property type="match status" value="1"/>
</dbReference>
<dbReference type="SUPFAM" id="SSF50621">
    <property type="entry name" value="Alanine racemase C-terminal domain-like"/>
    <property type="match status" value="1"/>
</dbReference>
<evidence type="ECO:0000313" key="9">
    <source>
        <dbReference type="EMBL" id="OBV12601.1"/>
    </source>
</evidence>
<comment type="caution">
    <text evidence="9">The sequence shown here is derived from an EMBL/GenBank/DDBJ whole genome shotgun (WGS) entry which is preliminary data.</text>
</comment>
<dbReference type="GO" id="GO:0008784">
    <property type="term" value="F:alanine racemase activity"/>
    <property type="evidence" value="ECO:0007669"/>
    <property type="project" value="UniProtKB-EC"/>
</dbReference>
<keyword evidence="4 6" id="KW-0663">Pyridoxal phosphate</keyword>
<evidence type="ECO:0000313" key="10">
    <source>
        <dbReference type="Proteomes" id="UP000092484"/>
    </source>
</evidence>
<dbReference type="GO" id="GO:0030632">
    <property type="term" value="P:D-alanine biosynthetic process"/>
    <property type="evidence" value="ECO:0007669"/>
    <property type="project" value="TreeGrafter"/>
</dbReference>
<evidence type="ECO:0000259" key="8">
    <source>
        <dbReference type="SMART" id="SM01005"/>
    </source>
</evidence>
<dbReference type="InterPro" id="IPR000821">
    <property type="entry name" value="Ala_racemase"/>
</dbReference>
<dbReference type="RefSeq" id="WP_068862397.1">
    <property type="nucleotide sequence ID" value="NZ_LZYB01000001.1"/>
</dbReference>
<comment type="catalytic activity">
    <reaction evidence="1">
        <text>L-alanine = D-alanine</text>
        <dbReference type="Rhea" id="RHEA:20249"/>
        <dbReference type="ChEBI" id="CHEBI:57416"/>
        <dbReference type="ChEBI" id="CHEBI:57972"/>
        <dbReference type="EC" id="5.1.1.1"/>
    </reaction>
</comment>
<accession>A0A1A7BLJ5</accession>
<feature type="binding site" evidence="7">
    <location>
        <position position="134"/>
    </location>
    <ligand>
        <name>substrate</name>
    </ligand>
</feature>
<dbReference type="PATRIC" id="fig|1300349.4.peg.726"/>
<dbReference type="STRING" id="1300349.I603_0732"/>
<evidence type="ECO:0000256" key="3">
    <source>
        <dbReference type="ARBA" id="ARBA00013089"/>
    </source>
</evidence>
<dbReference type="AlphaFoldDB" id="A0A1A7BLJ5"/>
<dbReference type="InterPro" id="IPR009006">
    <property type="entry name" value="Ala_racemase/Decarboxylase_C"/>
</dbReference>
<feature type="modified residue" description="N6-(pyridoxal phosphate)lysine" evidence="6">
    <location>
        <position position="40"/>
    </location>
</feature>
<keyword evidence="10" id="KW-1185">Reference proteome</keyword>
<dbReference type="GO" id="GO:0030170">
    <property type="term" value="F:pyridoxal phosphate binding"/>
    <property type="evidence" value="ECO:0007669"/>
    <property type="project" value="TreeGrafter"/>
</dbReference>
<reference evidence="9 10" key="1">
    <citation type="submission" date="2016-06" db="EMBL/GenBank/DDBJ databases">
        <title>Genome sequence of Porphyrobacter dokdonensis DSW-74.</title>
        <authorList>
            <person name="Kim J.F."/>
            <person name="Song J.Y."/>
        </authorList>
    </citation>
    <scope>NUCLEOTIDE SEQUENCE [LARGE SCALE GENOMIC DNA]</scope>
    <source>
        <strain evidence="9 10">DSW-74</strain>
    </source>
</reference>
<evidence type="ECO:0000256" key="1">
    <source>
        <dbReference type="ARBA" id="ARBA00000316"/>
    </source>
</evidence>